<organism evidence="1 2">
    <name type="scientific">Nitrosopumilus zosterae</name>
    <dbReference type="NCBI Taxonomy" id="718286"/>
    <lineage>
        <taxon>Archaea</taxon>
        <taxon>Nitrososphaerota</taxon>
        <taxon>Nitrososphaeria</taxon>
        <taxon>Nitrosopumilales</taxon>
        <taxon>Nitrosopumilaceae</taxon>
        <taxon>Nitrosopumilus</taxon>
    </lineage>
</organism>
<dbReference type="Proteomes" id="UP000245829">
    <property type="component" value="Unassembled WGS sequence"/>
</dbReference>
<protein>
    <submittedName>
        <fullName evidence="1">Uncharacterized protein</fullName>
    </submittedName>
</protein>
<name>A0A2S2KT99_9ARCH</name>
<proteinExistence type="predicted"/>
<dbReference type="GeneID" id="76208295"/>
<dbReference type="AlphaFoldDB" id="A0A2S2KT99"/>
<keyword evidence="2" id="KW-1185">Reference proteome</keyword>
<evidence type="ECO:0000313" key="1">
    <source>
        <dbReference type="EMBL" id="GBH34900.1"/>
    </source>
</evidence>
<evidence type="ECO:0000313" key="2">
    <source>
        <dbReference type="Proteomes" id="UP000245829"/>
    </source>
</evidence>
<reference evidence="1 2" key="1">
    <citation type="submission" date="2018-05" db="EMBL/GenBank/DDBJ databases">
        <title>genome sequencing of Nitrosopumilus sp. NM25.</title>
        <authorList>
            <person name="Mori K."/>
            <person name="Nakagawa T."/>
        </authorList>
    </citation>
    <scope>NUCLEOTIDE SEQUENCE [LARGE SCALE GENOMIC DNA]</scope>
    <source>
        <strain evidence="1 2">NM25</strain>
    </source>
</reference>
<dbReference type="RefSeq" id="WP_200829106.1">
    <property type="nucleotide sequence ID" value="NZ_AP026695.1"/>
</dbReference>
<dbReference type="OrthoDB" id="3145at2157"/>
<sequence length="57" mass="6926">MKNSELKKLISQYKELEEKKGKKYANNFKISETLKIIEHRYFHETGRKLKSDLRELI</sequence>
<comment type="caution">
    <text evidence="1">The sequence shown here is derived from an EMBL/GenBank/DDBJ whole genome shotgun (WGS) entry which is preliminary data.</text>
</comment>
<accession>A0A2S2KT99</accession>
<gene>
    <name evidence="1" type="ORF">NZNM25_16910</name>
</gene>
<dbReference type="EMBL" id="BGKI01000010">
    <property type="protein sequence ID" value="GBH34900.1"/>
    <property type="molecule type" value="Genomic_DNA"/>
</dbReference>